<evidence type="ECO:0008006" key="3">
    <source>
        <dbReference type="Google" id="ProtNLM"/>
    </source>
</evidence>
<dbReference type="EMBL" id="CP030941">
    <property type="protein sequence ID" value="UUP16837.1"/>
    <property type="molecule type" value="Genomic_DNA"/>
</dbReference>
<dbReference type="RefSeq" id="WP_338529236.1">
    <property type="nucleotide sequence ID" value="NZ_CP030941.1"/>
</dbReference>
<evidence type="ECO:0000313" key="2">
    <source>
        <dbReference type="Proteomes" id="UP001342418"/>
    </source>
</evidence>
<gene>
    <name evidence="1" type="ORF">NTH_01284</name>
</gene>
<sequence length="161" mass="17883">MLKFVLVAIWISGATLGSVFYSFQLAQARKNAEPLPAFFGGLDYVRSGVISVPVVKDGGVGGYFLTRLVYTVEPEKMKALTLPADVLMVDQLHAYLYANPQVDFSDKETLDLDAFRNGVRDSINARVGEKLVHDVMIEQIDYLSKSDIRDNAIRRRIGPGE</sequence>
<accession>A0ABY5MGC2</accession>
<organism evidence="1 2">
    <name type="scientific">Nitratireductor thuwali</name>
    <dbReference type="NCBI Taxonomy" id="2267699"/>
    <lineage>
        <taxon>Bacteria</taxon>
        <taxon>Pseudomonadati</taxon>
        <taxon>Pseudomonadota</taxon>
        <taxon>Alphaproteobacteria</taxon>
        <taxon>Hyphomicrobiales</taxon>
        <taxon>Phyllobacteriaceae</taxon>
        <taxon>Nitratireductor</taxon>
    </lineage>
</organism>
<protein>
    <recommendedName>
        <fullName evidence="3">Flagellar basal body-associated protein FliL</fullName>
    </recommendedName>
</protein>
<evidence type="ECO:0000313" key="1">
    <source>
        <dbReference type="EMBL" id="UUP16837.1"/>
    </source>
</evidence>
<keyword evidence="2" id="KW-1185">Reference proteome</keyword>
<proteinExistence type="predicted"/>
<reference evidence="1 2" key="1">
    <citation type="submission" date="2018-07" db="EMBL/GenBank/DDBJ databases">
        <title>Genome sequence of Nitratireductor thuwali#1536.</title>
        <authorList>
            <person name="Michoud G."/>
            <person name="Merlino G."/>
            <person name="Sefrji F.O."/>
            <person name="Daffonchio D."/>
        </authorList>
    </citation>
    <scope>NUCLEOTIDE SEQUENCE [LARGE SCALE GENOMIC DNA]</scope>
    <source>
        <strain evidence="2">Nit1536</strain>
    </source>
</reference>
<name>A0ABY5MGC2_9HYPH</name>
<dbReference type="Proteomes" id="UP001342418">
    <property type="component" value="Chromosome"/>
</dbReference>